<dbReference type="CDD" id="cd02000">
    <property type="entry name" value="TPP_E1_PDC_ADC_BCADC"/>
    <property type="match status" value="1"/>
</dbReference>
<feature type="domain" description="Dehydrogenase E1 component" evidence="4">
    <location>
        <begin position="14"/>
        <end position="311"/>
    </location>
</feature>
<reference evidence="5" key="1">
    <citation type="submission" date="2022-08" db="EMBL/GenBank/DDBJ databases">
        <title>Catabolic pathway analysis in culturable SAR92 clade bacteria reveals their overlooked roles in DMSP degradation in coastal seas.</title>
        <authorList>
            <person name="He X."/>
            <person name="Zhang X."/>
            <person name="Zhang Y."/>
        </authorList>
    </citation>
    <scope>NUCLEOTIDE SEQUENCE</scope>
    <source>
        <strain evidence="5">H455</strain>
    </source>
</reference>
<dbReference type="SUPFAM" id="SSF52518">
    <property type="entry name" value="Thiamin diphosphate-binding fold (THDP-binding)"/>
    <property type="match status" value="1"/>
</dbReference>
<keyword evidence="3" id="KW-0786">Thiamine pyrophosphate</keyword>
<protein>
    <submittedName>
        <fullName evidence="5">Thiamine pyrophosphate-dependent dehydrogenase E1 component subunit alpha</fullName>
    </submittedName>
</protein>
<evidence type="ECO:0000256" key="2">
    <source>
        <dbReference type="ARBA" id="ARBA00023002"/>
    </source>
</evidence>
<comment type="cofactor">
    <cofactor evidence="1">
        <name>thiamine diphosphate</name>
        <dbReference type="ChEBI" id="CHEBI:58937"/>
    </cofactor>
</comment>
<sequence length="323" mass="34419">MPYSTEFLLSVYRTMKTIREFEERCVKEFEGGNVPGFTHVSNGQEAIAVAACIDLSDKDIIGSTHRGHGHCIAKGCDVGGMMKEIMGRSTGLCKGKGGSMHIADIDKGMLGANAIVGGGPPLVNGAALAAKTLGTKNVALSFNGDGSANQGTVFEAMNMAVVLKLPHIFVYENNGYAEGTAANYGVGSNSLTDRNAGFGMPAECVDGLDFFATYEALKIATERARNGGGPTAIEAMCVRFDGHFIGDPQLYRPKDEVKNARKNQDCIKIFRERVISEGWLKAATMNAIDKEIMAEIETAVVDALAAPHPDPATDLMSDVYCSY</sequence>
<dbReference type="EMBL" id="CP103416">
    <property type="protein sequence ID" value="UVW34633.1"/>
    <property type="molecule type" value="Genomic_DNA"/>
</dbReference>
<dbReference type="InterPro" id="IPR050642">
    <property type="entry name" value="PDH_E1_Alpha_Subunit"/>
</dbReference>
<proteinExistence type="predicted"/>
<keyword evidence="2" id="KW-0560">Oxidoreductase</keyword>
<dbReference type="PANTHER" id="PTHR11516:SF60">
    <property type="entry name" value="PYRUVATE DEHYDROGENASE E1 COMPONENT SUBUNIT ALPHA"/>
    <property type="match status" value="1"/>
</dbReference>
<keyword evidence="6" id="KW-1185">Reference proteome</keyword>
<organism evidence="5 6">
    <name type="scientific">SAR92 clade bacterium H455</name>
    <dbReference type="NCBI Taxonomy" id="2974818"/>
    <lineage>
        <taxon>Bacteria</taxon>
        <taxon>Pseudomonadati</taxon>
        <taxon>Pseudomonadota</taxon>
        <taxon>Gammaproteobacteria</taxon>
        <taxon>Cellvibrionales</taxon>
        <taxon>Porticoccaceae</taxon>
        <taxon>SAR92 clade</taxon>
    </lineage>
</organism>
<name>A0ABY5TQQ6_9GAMM</name>
<evidence type="ECO:0000259" key="4">
    <source>
        <dbReference type="Pfam" id="PF00676"/>
    </source>
</evidence>
<evidence type="ECO:0000256" key="3">
    <source>
        <dbReference type="ARBA" id="ARBA00023052"/>
    </source>
</evidence>
<gene>
    <name evidence="5" type="ORF">NYF23_11520</name>
</gene>
<dbReference type="InterPro" id="IPR001017">
    <property type="entry name" value="DH_E1"/>
</dbReference>
<dbReference type="InterPro" id="IPR029061">
    <property type="entry name" value="THDP-binding"/>
</dbReference>
<dbReference type="Proteomes" id="UP001059934">
    <property type="component" value="Chromosome"/>
</dbReference>
<evidence type="ECO:0000256" key="1">
    <source>
        <dbReference type="ARBA" id="ARBA00001964"/>
    </source>
</evidence>
<dbReference type="PANTHER" id="PTHR11516">
    <property type="entry name" value="PYRUVATE DEHYDROGENASE E1 COMPONENT, ALPHA SUBUNIT BACTERIAL AND ORGANELLAR"/>
    <property type="match status" value="1"/>
</dbReference>
<evidence type="ECO:0000313" key="5">
    <source>
        <dbReference type="EMBL" id="UVW34633.1"/>
    </source>
</evidence>
<dbReference type="Gene3D" id="3.40.50.970">
    <property type="match status" value="1"/>
</dbReference>
<evidence type="ECO:0000313" key="6">
    <source>
        <dbReference type="Proteomes" id="UP001059934"/>
    </source>
</evidence>
<dbReference type="Pfam" id="PF00676">
    <property type="entry name" value="E1_dh"/>
    <property type="match status" value="1"/>
</dbReference>
<accession>A0ABY5TQQ6</accession>